<sequence>MVMMEVSWTSRSSSSQSRLIMNVGYLSLFANIIPPLAIPLPDRKPIVRIGIKCVPSGGGCCCGAAAVAAGEVPPPAVNGKNTAGF</sequence>
<keyword evidence="1" id="KW-0812">Transmembrane</keyword>
<keyword evidence="1" id="KW-1133">Transmembrane helix</keyword>
<keyword evidence="1" id="KW-0472">Membrane</keyword>
<proteinExistence type="predicted"/>
<evidence type="ECO:0000313" key="2">
    <source>
        <dbReference type="WBParaSite" id="SCUD_0001337501-mRNA-1"/>
    </source>
</evidence>
<dbReference type="AlphaFoldDB" id="A0A183KEC9"/>
<reference evidence="2" key="1">
    <citation type="submission" date="2016-06" db="UniProtKB">
        <authorList>
            <consortium name="WormBaseParasite"/>
        </authorList>
    </citation>
    <scope>IDENTIFICATION</scope>
</reference>
<feature type="transmembrane region" description="Helical" evidence="1">
    <location>
        <begin position="20"/>
        <end position="38"/>
    </location>
</feature>
<accession>A0A183KEC9</accession>
<dbReference type="WBParaSite" id="SCUD_0001337501-mRNA-1">
    <property type="protein sequence ID" value="SCUD_0001337501-mRNA-1"/>
    <property type="gene ID" value="SCUD_0001337501"/>
</dbReference>
<protein>
    <submittedName>
        <fullName evidence="2">Secreted protein</fullName>
    </submittedName>
</protein>
<name>A0A183KEC9_9TREM</name>
<evidence type="ECO:0000256" key="1">
    <source>
        <dbReference type="SAM" id="Phobius"/>
    </source>
</evidence>
<organism evidence="2">
    <name type="scientific">Schistosoma curassoni</name>
    <dbReference type="NCBI Taxonomy" id="6186"/>
    <lineage>
        <taxon>Eukaryota</taxon>
        <taxon>Metazoa</taxon>
        <taxon>Spiralia</taxon>
        <taxon>Lophotrochozoa</taxon>
        <taxon>Platyhelminthes</taxon>
        <taxon>Trematoda</taxon>
        <taxon>Digenea</taxon>
        <taxon>Strigeidida</taxon>
        <taxon>Schistosomatoidea</taxon>
        <taxon>Schistosomatidae</taxon>
        <taxon>Schistosoma</taxon>
    </lineage>
</organism>